<dbReference type="EMBL" id="MKEK01000001">
    <property type="protein sequence ID" value="OEY70996.1"/>
    <property type="molecule type" value="Genomic_DNA"/>
</dbReference>
<gene>
    <name evidence="2" type="ORF">BI198_07430</name>
</gene>
<dbReference type="InterPro" id="IPR029058">
    <property type="entry name" value="AB_hydrolase_fold"/>
</dbReference>
<dbReference type="SUPFAM" id="SSF53474">
    <property type="entry name" value="alpha/beta-Hydrolases"/>
    <property type="match status" value="1"/>
</dbReference>
<feature type="signal peptide" evidence="1">
    <location>
        <begin position="1"/>
        <end position="25"/>
    </location>
</feature>
<keyword evidence="1" id="KW-0732">Signal</keyword>
<dbReference type="Gene3D" id="3.40.50.1820">
    <property type="entry name" value="alpha/beta hydrolase"/>
    <property type="match status" value="1"/>
</dbReference>
<dbReference type="PANTHER" id="PTHR32015:SF1">
    <property type="entry name" value="LIPASE"/>
    <property type="match status" value="1"/>
</dbReference>
<dbReference type="STRING" id="1628148.BI198_07430"/>
<dbReference type="RefSeq" id="WP_070050744.1">
    <property type="nucleotide sequence ID" value="NZ_CBCSDO010000005.1"/>
</dbReference>
<sequence length="234" mass="25178">MITIKRKLQFLLLLCISVVANYAAAACVDAVVLVHGNTATPSSWDNTYNYLLNKGYTSADIYRPNWGSKSCAACNDHSGSEETPVRQAISNAIANSCTGKIDVIGHSMGATLAAQQIDKLAVSSYVDSFVGIAGAFRGLKSCGVYPYNVWSSTCGSAGLSVSSPFLDGLYGTYLATRVYSIKSYSDQIICSTGNCYVYGVHSSRIWNENATYNYSLGHFGLQTDTAAQQYQLIK</sequence>
<dbReference type="PANTHER" id="PTHR32015">
    <property type="entry name" value="FASTING INDUCED LIPASE"/>
    <property type="match status" value="1"/>
</dbReference>
<protein>
    <submittedName>
        <fullName evidence="2">Lipase</fullName>
    </submittedName>
</protein>
<dbReference type="Pfam" id="PF01674">
    <property type="entry name" value="Lipase_2"/>
    <property type="match status" value="1"/>
</dbReference>
<name>A0A1E7QA21_9GAMM</name>
<dbReference type="OrthoDB" id="6033466at2"/>
<dbReference type="PROSITE" id="PS51257">
    <property type="entry name" value="PROKAR_LIPOPROTEIN"/>
    <property type="match status" value="1"/>
</dbReference>
<reference evidence="2" key="1">
    <citation type="submission" date="2016-09" db="EMBL/GenBank/DDBJ databases">
        <authorList>
            <person name="Capua I."/>
            <person name="De Benedictis P."/>
            <person name="Joannis T."/>
            <person name="Lombin L.H."/>
            <person name="Cattoli G."/>
        </authorList>
    </citation>
    <scope>NUCLEOTIDE SEQUENCE [LARGE SCALE GENOMIC DNA]</scope>
    <source>
        <strain evidence="2">KH87</strain>
    </source>
</reference>
<organism evidence="2 3">
    <name type="scientific">Rheinheimera salexigens</name>
    <dbReference type="NCBI Taxonomy" id="1628148"/>
    <lineage>
        <taxon>Bacteria</taxon>
        <taxon>Pseudomonadati</taxon>
        <taxon>Pseudomonadota</taxon>
        <taxon>Gammaproteobacteria</taxon>
        <taxon>Chromatiales</taxon>
        <taxon>Chromatiaceae</taxon>
        <taxon>Rheinheimera</taxon>
    </lineage>
</organism>
<evidence type="ECO:0000313" key="3">
    <source>
        <dbReference type="Proteomes" id="UP000242258"/>
    </source>
</evidence>
<evidence type="ECO:0000313" key="2">
    <source>
        <dbReference type="EMBL" id="OEY70996.1"/>
    </source>
</evidence>
<dbReference type="InterPro" id="IPR002918">
    <property type="entry name" value="Lipase_EstA/Esterase_EstB"/>
</dbReference>
<comment type="caution">
    <text evidence="2">The sequence shown here is derived from an EMBL/GenBank/DDBJ whole genome shotgun (WGS) entry which is preliminary data.</text>
</comment>
<evidence type="ECO:0000256" key="1">
    <source>
        <dbReference type="SAM" id="SignalP"/>
    </source>
</evidence>
<keyword evidence="3" id="KW-1185">Reference proteome</keyword>
<dbReference type="Proteomes" id="UP000242258">
    <property type="component" value="Unassembled WGS sequence"/>
</dbReference>
<feature type="chain" id="PRO_5009200551" evidence="1">
    <location>
        <begin position="26"/>
        <end position="234"/>
    </location>
</feature>
<proteinExistence type="predicted"/>
<dbReference type="GO" id="GO:0016042">
    <property type="term" value="P:lipid catabolic process"/>
    <property type="evidence" value="ECO:0007669"/>
    <property type="project" value="InterPro"/>
</dbReference>
<dbReference type="AlphaFoldDB" id="A0A1E7QA21"/>
<dbReference type="GO" id="GO:0016298">
    <property type="term" value="F:lipase activity"/>
    <property type="evidence" value="ECO:0007669"/>
    <property type="project" value="TreeGrafter"/>
</dbReference>
<accession>A0A1E7QA21</accession>